<dbReference type="InterPro" id="IPR011050">
    <property type="entry name" value="Pectin_lyase_fold/virulence"/>
</dbReference>
<gene>
    <name evidence="3" type="ORF">A6769_06675</name>
</gene>
<dbReference type="SMART" id="SM00912">
    <property type="entry name" value="Haemagg_act"/>
    <property type="match status" value="1"/>
</dbReference>
<keyword evidence="1" id="KW-0812">Transmembrane</keyword>
<evidence type="ECO:0000313" key="3">
    <source>
        <dbReference type="EMBL" id="RCJ39438.1"/>
    </source>
</evidence>
<dbReference type="Gene3D" id="2.160.20.10">
    <property type="entry name" value="Single-stranded right-handed beta-helix, Pectin lyase-like"/>
    <property type="match status" value="2"/>
</dbReference>
<keyword evidence="1" id="KW-0472">Membrane</keyword>
<keyword evidence="1" id="KW-1133">Transmembrane helix</keyword>
<feature type="domain" description="Filamentous haemagglutinin FhaB/tRNA nuclease CdiA-like TPS" evidence="2">
    <location>
        <begin position="52"/>
        <end position="162"/>
    </location>
</feature>
<proteinExistence type="predicted"/>
<dbReference type="InterPro" id="IPR008638">
    <property type="entry name" value="FhaB/CdiA-like_TPS"/>
</dbReference>
<reference evidence="3 4" key="1">
    <citation type="submission" date="2016-04" db="EMBL/GenBank/DDBJ databases">
        <authorList>
            <person name="Evans L.H."/>
            <person name="Alamgir A."/>
            <person name="Owens N."/>
            <person name="Weber N.D."/>
            <person name="Virtaneva K."/>
            <person name="Barbian K."/>
            <person name="Babar A."/>
            <person name="Rosenke K."/>
        </authorList>
    </citation>
    <scope>NUCLEOTIDE SEQUENCE [LARGE SCALE GENOMIC DNA]</scope>
    <source>
        <strain evidence="3">NIES-2108</strain>
    </source>
</reference>
<sequence length="865" mass="88310">MTQLKIPITTITIQTNLDSTIAVSVGMGIAWLSAVGIAAFWANCAFAQITPDTTLPNNSTIKLEGNTRIIEGGTKAGGNLFHSFSEFSIPTGGTAFFNNALDIQNIISRVTGGAVSNIDGLIQTNGTANLFLLNPNGIIFGRNASLSVGSFLATTVDAIVFPNGAQFSATNPGEPSSLLTIVGDPSGFLASGRQPGSIQTFGSFLTVQGRQSLVLLGGNLRFDSEGSSPDGTSSVLGTADILEGQVELGSIAGAGIVQLSRMPTPDNNLLSLSFPDQLTRGDVSFRHGSTISVLAESGGNISIYAQDIRILEGSKLLAGIGGGLNGTQAGDIRLNATGAITLSGQSSDGERSQLSNTVSQANSVGHAGNILITARSLSVTDGGEINTSTFGQGNAGNIAIAAPTVFLDTGFQGGGIFSNANPAVSGEGGSIFIKTNTLSLTNGSTLNVATAGQGNAGNIFIDTRSLSVTGGAKIAANTTNGLNAGNVVINARDTVKVDGFGVDQNGQVMLRKNGEPALSQIISGVDGGSGQGGDIRITTGSLFVTNGGQLTANTFGQGNAGNIIVNARDFISLSGRLNQGSVDEPSGLLARTTNSGQGGSIILQPQAVNQVLSVFVQDGATISVNSQGSGTGGNINITTGLLSITNSAELATSNIGQGNAGDIGVTARSIRLDNKGSIQARTTSGNGGDITFNVQDLLTLRRTSQISTTAGTDQKEGNGGNITINIPSGFIVAVPKENSNITANAFKGSGGKVTINATGIFGMTVLSREDLVRLLGTNDLAELDLQRLPSSITAISQTSPTLNGQVTINSPDNDPSRGLTQLPSMHPDKLLKVALPEDYKPLVVLSLPDAVDYPKALMNRCEDEQ</sequence>
<dbReference type="AlphaFoldDB" id="A0A367RSC7"/>
<evidence type="ECO:0000256" key="1">
    <source>
        <dbReference type="SAM" id="Phobius"/>
    </source>
</evidence>
<dbReference type="EMBL" id="LXQE01000096">
    <property type="protein sequence ID" value="RCJ39438.1"/>
    <property type="molecule type" value="Genomic_DNA"/>
</dbReference>
<organism evidence="3 4">
    <name type="scientific">Nostoc punctiforme NIES-2108</name>
    <dbReference type="NCBI Taxonomy" id="1356359"/>
    <lineage>
        <taxon>Bacteria</taxon>
        <taxon>Bacillati</taxon>
        <taxon>Cyanobacteriota</taxon>
        <taxon>Cyanophyceae</taxon>
        <taxon>Nostocales</taxon>
        <taxon>Nostocaceae</taxon>
        <taxon>Nostoc</taxon>
    </lineage>
</organism>
<protein>
    <recommendedName>
        <fullName evidence="2">Filamentous haemagglutinin FhaB/tRNA nuclease CdiA-like TPS domain-containing protein</fullName>
    </recommendedName>
</protein>
<accession>A0A367RSC7</accession>
<dbReference type="SUPFAM" id="SSF51126">
    <property type="entry name" value="Pectin lyase-like"/>
    <property type="match status" value="2"/>
</dbReference>
<dbReference type="NCBIfam" id="TIGR01901">
    <property type="entry name" value="adhes_NPXG"/>
    <property type="match status" value="1"/>
</dbReference>
<dbReference type="InterPro" id="IPR012334">
    <property type="entry name" value="Pectin_lyas_fold"/>
</dbReference>
<name>A0A367RSC7_NOSPU</name>
<dbReference type="Proteomes" id="UP000252085">
    <property type="component" value="Unassembled WGS sequence"/>
</dbReference>
<feature type="transmembrane region" description="Helical" evidence="1">
    <location>
        <begin position="21"/>
        <end position="42"/>
    </location>
</feature>
<dbReference type="Pfam" id="PF05860">
    <property type="entry name" value="TPS"/>
    <property type="match status" value="1"/>
</dbReference>
<comment type="caution">
    <text evidence="3">The sequence shown here is derived from an EMBL/GenBank/DDBJ whole genome shotgun (WGS) entry which is preliminary data.</text>
</comment>
<evidence type="ECO:0000313" key="4">
    <source>
        <dbReference type="Proteomes" id="UP000252085"/>
    </source>
</evidence>
<evidence type="ECO:0000259" key="2">
    <source>
        <dbReference type="SMART" id="SM00912"/>
    </source>
</evidence>